<comment type="cofactor">
    <cofactor evidence="14">
        <name>Mg(2+)</name>
        <dbReference type="ChEBI" id="CHEBI:18420"/>
    </cofactor>
    <text evidence="14">Binds 2 magnesium ions per subunit. They probably participate in the reaction catalyzed by the enzyme. May bind an additional third magnesium ion after substrate binding.</text>
</comment>
<dbReference type="PANTHER" id="PTHR11081">
    <property type="entry name" value="FLAP ENDONUCLEASE FAMILY MEMBER"/>
    <property type="match status" value="1"/>
</dbReference>
<dbReference type="PROSITE" id="PS00842">
    <property type="entry name" value="XPG_2"/>
    <property type="match status" value="1"/>
</dbReference>
<evidence type="ECO:0000256" key="15">
    <source>
        <dbReference type="SAM" id="MobiDB-lite"/>
    </source>
</evidence>
<dbReference type="CDD" id="cd09901">
    <property type="entry name" value="H3TH_FEN1-like"/>
    <property type="match status" value="1"/>
</dbReference>
<dbReference type="Gene3D" id="3.40.50.1010">
    <property type="entry name" value="5'-nuclease"/>
    <property type="match status" value="1"/>
</dbReference>
<keyword evidence="9 14" id="KW-0460">Magnesium</keyword>
<keyword evidence="12 14" id="KW-0539">Nucleus</keyword>
<name>A0A443P472_9MAGN</name>
<evidence type="ECO:0000256" key="6">
    <source>
        <dbReference type="ARBA" id="ARBA00022763"/>
    </source>
</evidence>
<dbReference type="PRINTS" id="PR00853">
    <property type="entry name" value="XPGRADSUPER"/>
</dbReference>
<evidence type="ECO:0000256" key="3">
    <source>
        <dbReference type="ARBA" id="ARBA00020324"/>
    </source>
</evidence>
<comment type="similarity">
    <text evidence="2 14">Belongs to the XPG/RAD2 endonuclease family. EXO1 subfamily.</text>
</comment>
<comment type="caution">
    <text evidence="18">The sequence shown here is derived from an EMBL/GenBank/DDBJ whole genome shotgun (WGS) entry which is preliminary data.</text>
</comment>
<reference evidence="18 19" key="1">
    <citation type="journal article" date="2019" name="Nat. Plants">
        <title>Stout camphor tree genome fills gaps in understanding of flowering plant genome evolution.</title>
        <authorList>
            <person name="Chaw S.M."/>
            <person name="Liu Y.C."/>
            <person name="Wu Y.W."/>
            <person name="Wang H.Y."/>
            <person name="Lin C.I."/>
            <person name="Wu C.S."/>
            <person name="Ke H.M."/>
            <person name="Chang L.Y."/>
            <person name="Hsu C.Y."/>
            <person name="Yang H.T."/>
            <person name="Sudianto E."/>
            <person name="Hsu M.H."/>
            <person name="Wu K.P."/>
            <person name="Wang L.N."/>
            <person name="Leebens-Mack J.H."/>
            <person name="Tsai I.J."/>
        </authorList>
    </citation>
    <scope>NUCLEOTIDE SEQUENCE [LARGE SCALE GENOMIC DNA]</scope>
    <source>
        <strain evidence="19">cv. Chaw 1501</strain>
        <tissue evidence="18">Young leaves</tissue>
    </source>
</reference>
<evidence type="ECO:0000256" key="1">
    <source>
        <dbReference type="ARBA" id="ARBA00004123"/>
    </source>
</evidence>
<dbReference type="FunFam" id="1.10.150.20:FF:000011">
    <property type="entry name" value="exonuclease 1"/>
    <property type="match status" value="1"/>
</dbReference>
<keyword evidence="10 14" id="KW-0267">Excision nuclease</keyword>
<evidence type="ECO:0000256" key="9">
    <source>
        <dbReference type="ARBA" id="ARBA00022842"/>
    </source>
</evidence>
<evidence type="ECO:0000256" key="12">
    <source>
        <dbReference type="ARBA" id="ARBA00023242"/>
    </source>
</evidence>
<dbReference type="GO" id="GO:0017108">
    <property type="term" value="F:5'-flap endonuclease activity"/>
    <property type="evidence" value="ECO:0007669"/>
    <property type="project" value="TreeGrafter"/>
</dbReference>
<feature type="domain" description="XPG N-terminal" evidence="17">
    <location>
        <begin position="1"/>
        <end position="102"/>
    </location>
</feature>
<dbReference type="SMART" id="SM00279">
    <property type="entry name" value="HhH2"/>
    <property type="match status" value="1"/>
</dbReference>
<dbReference type="GO" id="GO:0005634">
    <property type="term" value="C:nucleus"/>
    <property type="evidence" value="ECO:0007669"/>
    <property type="project" value="UniProtKB-SubCell"/>
</dbReference>
<comment type="function">
    <text evidence="13">Putative 5'-&gt;3' double-stranded DNA exonuclease which may also contain a cryptic 3'-&gt;5' double-stranded DNA exonuclease activity. May be involved in DNA mismatch repair (MMR).</text>
</comment>
<dbReference type="SUPFAM" id="SSF88723">
    <property type="entry name" value="PIN domain-like"/>
    <property type="match status" value="1"/>
</dbReference>
<proteinExistence type="inferred from homology"/>
<dbReference type="InterPro" id="IPR006084">
    <property type="entry name" value="XPG/Rad2"/>
</dbReference>
<feature type="compositionally biased region" description="Polar residues" evidence="15">
    <location>
        <begin position="456"/>
        <end position="467"/>
    </location>
</feature>
<feature type="domain" description="XPG-I" evidence="16">
    <location>
        <begin position="141"/>
        <end position="214"/>
    </location>
</feature>
<keyword evidence="6 14" id="KW-0227">DNA damage</keyword>
<dbReference type="GO" id="GO:0006281">
    <property type="term" value="P:DNA repair"/>
    <property type="evidence" value="ECO:0007669"/>
    <property type="project" value="UniProtKB-UniRule"/>
</dbReference>
<dbReference type="Pfam" id="PF00867">
    <property type="entry name" value="XPG_I"/>
    <property type="match status" value="1"/>
</dbReference>
<evidence type="ECO:0000256" key="5">
    <source>
        <dbReference type="ARBA" id="ARBA00022723"/>
    </source>
</evidence>
<keyword evidence="14 18" id="KW-0269">Exonuclease</keyword>
<keyword evidence="8 14" id="KW-0378">Hydrolase</keyword>
<keyword evidence="14" id="KW-0238">DNA-binding</keyword>
<keyword evidence="7 14" id="KW-0228">DNA excision</keyword>
<comment type="function">
    <text evidence="14">5'-&gt;3' double-stranded DNA exonuclease which may also possess a cryptic 3'-&gt;5' double-stranded DNA exonuclease activity. Functions in DNA mismatch repair.</text>
</comment>
<keyword evidence="5 14" id="KW-0479">Metal-binding</keyword>
<dbReference type="SUPFAM" id="SSF47807">
    <property type="entry name" value="5' to 3' exonuclease, C-terminal subdomain"/>
    <property type="match status" value="1"/>
</dbReference>
<dbReference type="Pfam" id="PF00752">
    <property type="entry name" value="XPG_N"/>
    <property type="match status" value="1"/>
</dbReference>
<dbReference type="EMBL" id="QPKB01000005">
    <property type="protein sequence ID" value="RWR85560.1"/>
    <property type="molecule type" value="Genomic_DNA"/>
</dbReference>
<dbReference type="SMART" id="SM00485">
    <property type="entry name" value="XPGN"/>
    <property type="match status" value="1"/>
</dbReference>
<protein>
    <recommendedName>
        <fullName evidence="3 14">Exonuclease 1</fullName>
        <ecNumber evidence="14">3.1.-.-</ecNumber>
    </recommendedName>
</protein>
<evidence type="ECO:0000259" key="17">
    <source>
        <dbReference type="SMART" id="SM00485"/>
    </source>
</evidence>
<sequence length="493" mass="55859">MGIQDLLRFLKPFVEYIHIQKYAGKRVGIDAYSWLHKGAYSCSMNLCLYPGSEKASRYLEYFMHRINLLRHYNVTPVVVFDGGDIPCKSATSNERQRRREANLSLAKENLEQGNVNAAHDYFQKSVCITPSVAYPLIQILRSEGVDFIVAPYEADAQLAYLSTLEEEQGGISAVITEDSDLMAYNCPAVIFKMDRYGKGEEILLDKVFTSVLCGLSFRHFDKKLFTGMCVLAGCDFLPSVPGIGIKRAYTYVSKYRNLDRVLSMLKYDKSSQMPEDYFKSFREAITVFHHARIYDPDTKSLKPMKPLPMELIQSLENDLDFLGPEVPPSIASAIAEGHIDPITMEAFDYFPATKFHFDRVKTDASDHPPRPKVQMVLKQQSCFTIFAAQKTEHEKITDSLDRRMYSTEAAALEKLIAPPKLPWKEVIEVDRRKIPDNNPFKKRKTNELNLERKLSTSKQVSGVTNISELDDTACATPDSQKSVGSKPAKNAKH</sequence>
<dbReference type="GO" id="GO:0046872">
    <property type="term" value="F:metal ion binding"/>
    <property type="evidence" value="ECO:0007669"/>
    <property type="project" value="UniProtKB-UniRule"/>
</dbReference>
<organism evidence="18 19">
    <name type="scientific">Cinnamomum micranthum f. kanehirae</name>
    <dbReference type="NCBI Taxonomy" id="337451"/>
    <lineage>
        <taxon>Eukaryota</taxon>
        <taxon>Viridiplantae</taxon>
        <taxon>Streptophyta</taxon>
        <taxon>Embryophyta</taxon>
        <taxon>Tracheophyta</taxon>
        <taxon>Spermatophyta</taxon>
        <taxon>Magnoliopsida</taxon>
        <taxon>Magnoliidae</taxon>
        <taxon>Laurales</taxon>
        <taxon>Lauraceae</taxon>
        <taxon>Cinnamomum</taxon>
    </lineage>
</organism>
<dbReference type="InterPro" id="IPR008918">
    <property type="entry name" value="HhH2"/>
</dbReference>
<evidence type="ECO:0000256" key="7">
    <source>
        <dbReference type="ARBA" id="ARBA00022769"/>
    </source>
</evidence>
<dbReference type="GO" id="GO:0003677">
    <property type="term" value="F:DNA binding"/>
    <property type="evidence" value="ECO:0007669"/>
    <property type="project" value="UniProtKB-UniRule"/>
</dbReference>
<dbReference type="FunFam" id="3.40.50.1010:FF:000002">
    <property type="entry name" value="Exonuclease 1, putative"/>
    <property type="match status" value="1"/>
</dbReference>
<dbReference type="InterPro" id="IPR029060">
    <property type="entry name" value="PIN-like_dom_sf"/>
</dbReference>
<evidence type="ECO:0000313" key="18">
    <source>
        <dbReference type="EMBL" id="RWR85560.1"/>
    </source>
</evidence>
<evidence type="ECO:0000313" key="19">
    <source>
        <dbReference type="Proteomes" id="UP000283530"/>
    </source>
</evidence>
<dbReference type="Gene3D" id="1.10.150.20">
    <property type="entry name" value="5' to 3' exonuclease, C-terminal subdomain"/>
    <property type="match status" value="1"/>
</dbReference>
<evidence type="ECO:0000256" key="4">
    <source>
        <dbReference type="ARBA" id="ARBA00022722"/>
    </source>
</evidence>
<comment type="subcellular location">
    <subcellularLocation>
        <location evidence="1 14">Nucleus</location>
    </subcellularLocation>
</comment>
<dbReference type="OrthoDB" id="26491at2759"/>
<keyword evidence="4 14" id="KW-0540">Nuclease</keyword>
<keyword evidence="11 14" id="KW-0234">DNA repair</keyword>
<accession>A0A443P472</accession>
<dbReference type="PANTHER" id="PTHR11081:SF8">
    <property type="entry name" value="EXONUCLEASE 1"/>
    <property type="match status" value="1"/>
</dbReference>
<dbReference type="InterPro" id="IPR006085">
    <property type="entry name" value="XPG_DNA_repair_N"/>
</dbReference>
<dbReference type="SMART" id="SM00484">
    <property type="entry name" value="XPGI"/>
    <property type="match status" value="1"/>
</dbReference>
<evidence type="ECO:0000259" key="16">
    <source>
        <dbReference type="SMART" id="SM00484"/>
    </source>
</evidence>
<dbReference type="EC" id="3.1.-.-" evidence="14"/>
<dbReference type="InterPro" id="IPR036279">
    <property type="entry name" value="5-3_exonuclease_C_sf"/>
</dbReference>
<evidence type="ECO:0000256" key="8">
    <source>
        <dbReference type="ARBA" id="ARBA00022801"/>
    </source>
</evidence>
<feature type="region of interest" description="Disordered" evidence="15">
    <location>
        <begin position="435"/>
        <end position="493"/>
    </location>
</feature>
<dbReference type="AlphaFoldDB" id="A0A443P472"/>
<dbReference type="InterPro" id="IPR006086">
    <property type="entry name" value="XPG-I_dom"/>
</dbReference>
<dbReference type="GO" id="GO:0035312">
    <property type="term" value="F:5'-3' DNA exonuclease activity"/>
    <property type="evidence" value="ECO:0007669"/>
    <property type="project" value="UniProtKB-UniRule"/>
</dbReference>
<feature type="compositionally biased region" description="Basic and acidic residues" evidence="15">
    <location>
        <begin position="445"/>
        <end position="454"/>
    </location>
</feature>
<dbReference type="CDD" id="cd09857">
    <property type="entry name" value="PIN_EXO1"/>
    <property type="match status" value="1"/>
</dbReference>
<dbReference type="STRING" id="337451.A0A443P472"/>
<evidence type="ECO:0000256" key="14">
    <source>
        <dbReference type="RuleBase" id="RU910737"/>
    </source>
</evidence>
<dbReference type="Proteomes" id="UP000283530">
    <property type="component" value="Unassembled WGS sequence"/>
</dbReference>
<evidence type="ECO:0000256" key="13">
    <source>
        <dbReference type="ARBA" id="ARBA00060210"/>
    </source>
</evidence>
<keyword evidence="19" id="KW-1185">Reference proteome</keyword>
<gene>
    <name evidence="18" type="ORF">CKAN_01443100</name>
</gene>
<dbReference type="InterPro" id="IPR044752">
    <property type="entry name" value="PIN-like_EXO1"/>
</dbReference>
<evidence type="ECO:0000256" key="10">
    <source>
        <dbReference type="ARBA" id="ARBA00022881"/>
    </source>
</evidence>
<dbReference type="InterPro" id="IPR019974">
    <property type="entry name" value="XPG_CS"/>
</dbReference>
<evidence type="ECO:0000256" key="11">
    <source>
        <dbReference type="ARBA" id="ARBA00023204"/>
    </source>
</evidence>
<evidence type="ECO:0000256" key="2">
    <source>
        <dbReference type="ARBA" id="ARBA00010563"/>
    </source>
</evidence>